<keyword evidence="4" id="KW-1185">Reference proteome</keyword>
<protein>
    <submittedName>
        <fullName evidence="3">Histidine transporter</fullName>
    </submittedName>
</protein>
<dbReference type="Proteomes" id="UP000321558">
    <property type="component" value="Unassembled WGS sequence"/>
</dbReference>
<dbReference type="STRING" id="582851.GCA_900162665_01040"/>
<proteinExistence type="predicted"/>
<feature type="transmembrane region" description="Helical" evidence="1">
    <location>
        <begin position="213"/>
        <end position="234"/>
    </location>
</feature>
<evidence type="ECO:0000256" key="1">
    <source>
        <dbReference type="SAM" id="Phobius"/>
    </source>
</evidence>
<accession>A0A511ZJW5</accession>
<organism evidence="3 4">
    <name type="scientific">Oceanobacillus sojae</name>
    <dbReference type="NCBI Taxonomy" id="582851"/>
    <lineage>
        <taxon>Bacteria</taxon>
        <taxon>Bacillati</taxon>
        <taxon>Bacillota</taxon>
        <taxon>Bacilli</taxon>
        <taxon>Bacillales</taxon>
        <taxon>Bacillaceae</taxon>
        <taxon>Oceanobacillus</taxon>
    </lineage>
</organism>
<dbReference type="OrthoDB" id="1633380at2"/>
<name>A0A511ZJW5_9BACI</name>
<gene>
    <name evidence="3" type="ORF">OSO01_24480</name>
</gene>
<evidence type="ECO:0000313" key="3">
    <source>
        <dbReference type="EMBL" id="GEN87709.1"/>
    </source>
</evidence>
<feature type="transmembrane region" description="Helical" evidence="1">
    <location>
        <begin position="67"/>
        <end position="85"/>
    </location>
</feature>
<feature type="transmembrane region" description="Helical" evidence="1">
    <location>
        <begin position="388"/>
        <end position="412"/>
    </location>
</feature>
<feature type="transmembrane region" description="Helical" evidence="1">
    <location>
        <begin position="241"/>
        <end position="261"/>
    </location>
</feature>
<keyword evidence="1" id="KW-0472">Membrane</keyword>
<feature type="transmembrane region" description="Helical" evidence="1">
    <location>
        <begin position="24"/>
        <end position="47"/>
    </location>
</feature>
<keyword evidence="1" id="KW-1133">Transmembrane helix</keyword>
<feature type="transmembrane region" description="Helical" evidence="1">
    <location>
        <begin position="133"/>
        <end position="157"/>
    </location>
</feature>
<feature type="transmembrane region" description="Helical" evidence="1">
    <location>
        <begin position="92"/>
        <end position="113"/>
    </location>
</feature>
<sequence>MNQVQKDVTVKEPKHAQSLNINNLLKFLLFSLIGIFTFFIPITINGVSSIPLDHIVTYVQTVFSDAVPYYALIMIIFGAIYPFINRTWNKDIVNIVLSLFKISGAAVTVMLVFQFGPGWLLDPNIGPYLFEKLVIPVGVLVPIGAVFLALLVGYGLLEFFGVLLQSVMRPIWKVPGRSAVDAVASFIGSYSVGLLITNRVFKEGKYTIKEATIIATGFSTVSVTFMIVIANTLGLMGIWNMYFWVTLFVTFLVTAITVRMWPLNKLSEEYYDGEGHPEEIIKKNRIKVAWSQAMEVADQAPAISKNIWMNFKDGLIMTMAILPSIMSIGLLGLILAEYTSVFDILGYIFYPFTWIMQVPEPLLAAKAAATEIAEMFLPALLVTDAPLITKFVIATLSVSAILFFSALIPCILSTEIPVSVPKLIVIWIERTILTIIIVTPIAYLLL</sequence>
<dbReference type="EMBL" id="BJYM01000009">
    <property type="protein sequence ID" value="GEN87709.1"/>
    <property type="molecule type" value="Genomic_DNA"/>
</dbReference>
<feature type="domain" description="Nucleoside transporter/FeoB GTPase Gate" evidence="2">
    <location>
        <begin position="135"/>
        <end position="235"/>
    </location>
</feature>
<dbReference type="AlphaFoldDB" id="A0A511ZJW5"/>
<evidence type="ECO:0000259" key="2">
    <source>
        <dbReference type="Pfam" id="PF07670"/>
    </source>
</evidence>
<evidence type="ECO:0000313" key="4">
    <source>
        <dbReference type="Proteomes" id="UP000321558"/>
    </source>
</evidence>
<comment type="caution">
    <text evidence="3">The sequence shown here is derived from an EMBL/GenBank/DDBJ whole genome shotgun (WGS) entry which is preliminary data.</text>
</comment>
<reference evidence="3 4" key="1">
    <citation type="submission" date="2019-07" db="EMBL/GenBank/DDBJ databases">
        <title>Whole genome shotgun sequence of Oceanobacillus sojae NBRC 105379.</title>
        <authorList>
            <person name="Hosoyama A."/>
            <person name="Uohara A."/>
            <person name="Ohji S."/>
            <person name="Ichikawa N."/>
        </authorList>
    </citation>
    <scope>NUCLEOTIDE SEQUENCE [LARGE SCALE GENOMIC DNA]</scope>
    <source>
        <strain evidence="3 4">NBRC 105379</strain>
    </source>
</reference>
<feature type="transmembrane region" description="Helical" evidence="1">
    <location>
        <begin position="424"/>
        <end position="445"/>
    </location>
</feature>
<feature type="transmembrane region" description="Helical" evidence="1">
    <location>
        <begin position="178"/>
        <end position="201"/>
    </location>
</feature>
<dbReference type="InterPro" id="IPR011642">
    <property type="entry name" value="Gate_dom"/>
</dbReference>
<dbReference type="Pfam" id="PF07670">
    <property type="entry name" value="Gate"/>
    <property type="match status" value="1"/>
</dbReference>
<keyword evidence="1" id="KW-0812">Transmembrane</keyword>
<feature type="transmembrane region" description="Helical" evidence="1">
    <location>
        <begin position="314"/>
        <end position="335"/>
    </location>
</feature>